<protein>
    <submittedName>
        <fullName evidence="1">Uncharacterized protein</fullName>
    </submittedName>
</protein>
<evidence type="ECO:0000313" key="1">
    <source>
        <dbReference type="EMBL" id="VEU34925.1"/>
    </source>
</evidence>
<name>A0A448YYT9_9STRA</name>
<reference evidence="1 2" key="1">
    <citation type="submission" date="2019-01" db="EMBL/GenBank/DDBJ databases">
        <authorList>
            <person name="Ferrante I. M."/>
        </authorList>
    </citation>
    <scope>NUCLEOTIDE SEQUENCE [LARGE SCALE GENOMIC DNA]</scope>
    <source>
        <strain evidence="1 2">B856</strain>
    </source>
</reference>
<gene>
    <name evidence="1" type="ORF">PSNMU_V1.4_AUG-EV-PASAV3_0016460</name>
</gene>
<dbReference type="AlphaFoldDB" id="A0A448YYT9"/>
<dbReference type="EMBL" id="CAACVS010000043">
    <property type="protein sequence ID" value="VEU34925.1"/>
    <property type="molecule type" value="Genomic_DNA"/>
</dbReference>
<keyword evidence="2" id="KW-1185">Reference proteome</keyword>
<evidence type="ECO:0000313" key="2">
    <source>
        <dbReference type="Proteomes" id="UP000291116"/>
    </source>
</evidence>
<sequence length="87" mass="9594">MVKNKEGFYSFGPQQVVGCASSGSEVVCIHVKLNKFWTDSCRHSGITLIARALWVGVGSESKQTTHEANQMIHFVIHTSVIFIGNEN</sequence>
<dbReference type="Proteomes" id="UP000291116">
    <property type="component" value="Unassembled WGS sequence"/>
</dbReference>
<organism evidence="1 2">
    <name type="scientific">Pseudo-nitzschia multistriata</name>
    <dbReference type="NCBI Taxonomy" id="183589"/>
    <lineage>
        <taxon>Eukaryota</taxon>
        <taxon>Sar</taxon>
        <taxon>Stramenopiles</taxon>
        <taxon>Ochrophyta</taxon>
        <taxon>Bacillariophyta</taxon>
        <taxon>Bacillariophyceae</taxon>
        <taxon>Bacillariophycidae</taxon>
        <taxon>Bacillariales</taxon>
        <taxon>Bacillariaceae</taxon>
        <taxon>Pseudo-nitzschia</taxon>
    </lineage>
</organism>
<accession>A0A448YYT9</accession>
<proteinExistence type="predicted"/>